<comment type="caution">
    <text evidence="1">The sequence shown here is derived from an EMBL/GenBank/DDBJ whole genome shotgun (WGS) entry which is preliminary data.</text>
</comment>
<dbReference type="EMBL" id="ACVB02000026">
    <property type="protein sequence ID" value="EEX73729.1"/>
    <property type="molecule type" value="Genomic_DNA"/>
</dbReference>
<dbReference type="eggNOG" id="ENOG502Z8TW">
    <property type="taxonomic scope" value="Bacteria"/>
</dbReference>
<proteinExistence type="predicted"/>
<name>C9N0P2_9FUSO</name>
<evidence type="ECO:0000313" key="1">
    <source>
        <dbReference type="EMBL" id="EEX73729.1"/>
    </source>
</evidence>
<gene>
    <name evidence="1" type="ORF">GCWU000323_02407</name>
</gene>
<dbReference type="AlphaFoldDB" id="C9N0P2"/>
<protein>
    <submittedName>
        <fullName evidence="1">Uncharacterized protein</fullName>
    </submittedName>
</protein>
<sequence length="257" mass="29578">MFLKEFEYDMKKLTLIILHKLPNRVRFKISHDIANTKKFFETVKVETKNTALRYNQTINTLLVTFEPEEISIDEVIYRTATALSVEHGMTSVKLVEDFEEKSIDLLSVYSGAAILLSFLYGLGKSKVEKLQIGINNFTAGLTTAAIIEHAYRETQRKGFFDIEILPALYLLKSYLANRSVTAIALMWFTTFGRHLVLNNFSNKEVRIYRLKADNGKFHYVVDVKNDNSIENLSDLIDHIFFNNRAGNESDDKYIALQ</sequence>
<dbReference type="Proteomes" id="UP000006233">
    <property type="component" value="Unassembled WGS sequence"/>
</dbReference>
<accession>C9N0P2</accession>
<organism evidence="1 2">
    <name type="scientific">Leptotrichia hofstadii F0254</name>
    <dbReference type="NCBI Taxonomy" id="634994"/>
    <lineage>
        <taxon>Bacteria</taxon>
        <taxon>Fusobacteriati</taxon>
        <taxon>Fusobacteriota</taxon>
        <taxon>Fusobacteriia</taxon>
        <taxon>Fusobacteriales</taxon>
        <taxon>Leptotrichiaceae</taxon>
        <taxon>Leptotrichia</taxon>
    </lineage>
</organism>
<dbReference type="HOGENOM" id="CLU_1014523_0_0_0"/>
<evidence type="ECO:0000313" key="2">
    <source>
        <dbReference type="Proteomes" id="UP000006233"/>
    </source>
</evidence>
<dbReference type="STRING" id="634994.GCWU000323_02407"/>
<reference evidence="1 2" key="1">
    <citation type="submission" date="2009-09" db="EMBL/GenBank/DDBJ databases">
        <authorList>
            <person name="Weinstock G."/>
            <person name="Sodergren E."/>
            <person name="Clifton S."/>
            <person name="Fulton L."/>
            <person name="Fulton B."/>
            <person name="Courtney L."/>
            <person name="Fronick C."/>
            <person name="Harrison M."/>
            <person name="Strong C."/>
            <person name="Farmer C."/>
            <person name="Delahaunty K."/>
            <person name="Markovic C."/>
            <person name="Hall O."/>
            <person name="Minx P."/>
            <person name="Tomlinson C."/>
            <person name="Mitreva M."/>
            <person name="Nelson J."/>
            <person name="Hou S."/>
            <person name="Wollam A."/>
            <person name="Pepin K.H."/>
            <person name="Johnson M."/>
            <person name="Bhonagiri V."/>
            <person name="Nash W.E."/>
            <person name="Warren W."/>
            <person name="Chinwalla A."/>
            <person name="Mardis E.R."/>
            <person name="Wilson R.K."/>
        </authorList>
    </citation>
    <scope>NUCLEOTIDE SEQUENCE [LARGE SCALE GENOMIC DNA]</scope>
    <source>
        <strain evidence="1 2">F0254</strain>
    </source>
</reference>